<keyword evidence="2" id="KW-1185">Reference proteome</keyword>
<accession>A0ACB7EW04</accession>
<sequence length="153" mass="17032">MAAAAAAAALSSGRGAAGVKGPFFIFTLLCLVCFVSSLIEKDQLEKLKEGYQKTQALLDNVKADYKSGMDTTLESIDSFMSFFEPLAEVMKDAAPGFSPLKEQLENTKSFMEKTKAYADDKFVEIGAEIEKLEQKHEKMRKLIKFLEEQQDEL</sequence>
<dbReference type="Proteomes" id="UP000805704">
    <property type="component" value="Chromosome 21"/>
</dbReference>
<protein>
    <submittedName>
        <fullName evidence="1">Uncharacterized protein</fullName>
    </submittedName>
</protein>
<organism evidence="1 2">
    <name type="scientific">Nibea albiflora</name>
    <name type="common">Yellow drum</name>
    <name type="synonym">Corvina albiflora</name>
    <dbReference type="NCBI Taxonomy" id="240163"/>
    <lineage>
        <taxon>Eukaryota</taxon>
        <taxon>Metazoa</taxon>
        <taxon>Chordata</taxon>
        <taxon>Craniata</taxon>
        <taxon>Vertebrata</taxon>
        <taxon>Euteleostomi</taxon>
        <taxon>Actinopterygii</taxon>
        <taxon>Neopterygii</taxon>
        <taxon>Teleostei</taxon>
        <taxon>Neoteleostei</taxon>
        <taxon>Acanthomorphata</taxon>
        <taxon>Eupercaria</taxon>
        <taxon>Sciaenidae</taxon>
        <taxon>Nibea</taxon>
    </lineage>
</organism>
<comment type="caution">
    <text evidence="1">The sequence shown here is derived from an EMBL/GenBank/DDBJ whole genome shotgun (WGS) entry which is preliminary data.</text>
</comment>
<gene>
    <name evidence="1" type="ORF">GBF38_005477</name>
</gene>
<name>A0ACB7EW04_NIBAL</name>
<evidence type="ECO:0000313" key="1">
    <source>
        <dbReference type="EMBL" id="KAG8006250.1"/>
    </source>
</evidence>
<proteinExistence type="predicted"/>
<reference evidence="1" key="1">
    <citation type="submission" date="2020-04" db="EMBL/GenBank/DDBJ databases">
        <title>A chromosome-scale assembly and high-density genetic map of the yellow drum (Nibea albiflora) genome.</title>
        <authorList>
            <person name="Xu D."/>
            <person name="Zhang W."/>
            <person name="Chen R."/>
            <person name="Tan P."/>
            <person name="Wang L."/>
            <person name="Song H."/>
            <person name="Tian L."/>
            <person name="Zhu Q."/>
            <person name="Wang B."/>
        </authorList>
    </citation>
    <scope>NUCLEOTIDE SEQUENCE</scope>
    <source>
        <strain evidence="1">ZJHYS-2018</strain>
    </source>
</reference>
<evidence type="ECO:0000313" key="2">
    <source>
        <dbReference type="Proteomes" id="UP000805704"/>
    </source>
</evidence>
<dbReference type="EMBL" id="CM024809">
    <property type="protein sequence ID" value="KAG8006250.1"/>
    <property type="molecule type" value="Genomic_DNA"/>
</dbReference>